<proteinExistence type="predicted"/>
<dbReference type="Pfam" id="PF07728">
    <property type="entry name" value="AAA_5"/>
    <property type="match status" value="1"/>
</dbReference>
<dbReference type="InterPro" id="IPR052934">
    <property type="entry name" value="Methyl-DNA_Rec/Restrict_Enz"/>
</dbReference>
<name>A0A839TD67_9GAMM</name>
<evidence type="ECO:0000313" key="2">
    <source>
        <dbReference type="EMBL" id="MBB3107381.1"/>
    </source>
</evidence>
<dbReference type="InterPro" id="IPR011704">
    <property type="entry name" value="ATPase_dyneun-rel_AAA"/>
</dbReference>
<dbReference type="Proteomes" id="UP000588111">
    <property type="component" value="Unassembled WGS sequence"/>
</dbReference>
<keyword evidence="3" id="KW-1185">Reference proteome</keyword>
<dbReference type="Gene3D" id="3.40.50.300">
    <property type="entry name" value="P-loop containing nucleotide triphosphate hydrolases"/>
    <property type="match status" value="1"/>
</dbReference>
<gene>
    <name evidence="2" type="ORF">FHS24_001906</name>
</gene>
<dbReference type="PANTHER" id="PTHR37291:SF1">
    <property type="entry name" value="TYPE IV METHYL-DIRECTED RESTRICTION ENZYME ECOKMCRB SUBUNIT"/>
    <property type="match status" value="1"/>
</dbReference>
<feature type="domain" description="AAA+ ATPase" evidence="1">
    <location>
        <begin position="247"/>
        <end position="423"/>
    </location>
</feature>
<dbReference type="AlphaFoldDB" id="A0A839TD67"/>
<dbReference type="SUPFAM" id="SSF52540">
    <property type="entry name" value="P-loop containing nucleoside triphosphate hydrolases"/>
    <property type="match status" value="1"/>
</dbReference>
<evidence type="ECO:0000259" key="1">
    <source>
        <dbReference type="SMART" id="SM00382"/>
    </source>
</evidence>
<dbReference type="InterPro" id="IPR003593">
    <property type="entry name" value="AAA+_ATPase"/>
</dbReference>
<protein>
    <submittedName>
        <fullName evidence="2">MoxR-like ATPase</fullName>
    </submittedName>
</protein>
<dbReference type="RefSeq" id="WP_183620885.1">
    <property type="nucleotide sequence ID" value="NZ_CAJHAH010000005.1"/>
</dbReference>
<dbReference type="GO" id="GO:0005524">
    <property type="term" value="F:ATP binding"/>
    <property type="evidence" value="ECO:0007669"/>
    <property type="project" value="InterPro"/>
</dbReference>
<dbReference type="PANTHER" id="PTHR37291">
    <property type="entry name" value="5-METHYLCYTOSINE-SPECIFIC RESTRICTION ENZYME B"/>
    <property type="match status" value="1"/>
</dbReference>
<comment type="caution">
    <text evidence="2">The sequence shown here is derived from an EMBL/GenBank/DDBJ whole genome shotgun (WGS) entry which is preliminary data.</text>
</comment>
<sequence length="588" mass="67440">MISQNQSNYINKNNVDISVMIYEVKSPPVVQANYQKLFSSDHKHFYWNRDKFAKLKEGDRVFVVNVTTRTILNCFVEKLSIPTEYDDQLDQSSFSDKGEVYKVAGQWNEFICLAIKDEKLVDEEWSWKTLGSGEHTYILGAHVSFSSAVNKVQRIEQLLEVFKDDSKEEELLQHCLEIFKEQVDIPLAKDNSEQPDNDGQQHDLTLFSKQTQEASSSWLPKVQSYIASRGFDYSLADIANFYLSMRTKPLVILAGISGTGKTQLVRQFAKAIGYGDERHCVLIPVRPDWADNSDLIGYKNIQGRFEQQKLLKVLQDALAHPEEIFFVILDEMNLARVEHYFSDFLSVLETRERNNEGVIVTNAILTDDTVNQGIPVSIPQNLMIVGTVNMDETTHPFSRKVLDRANAIEMNHINLHWDLNEIKRTNPVTEVYADAFVSPYLNSIELDSNQKVELEPIIDLLESINEVLEPAGLHFGYRVRDELAFYLCQHKQMKLHDKLIMTDDQALDYQLMQKVLPRIQGSSISVLTALLKLLNQLSGAKIEENMELPAVEKAIKEVSGKLRFPLSINKLLFMLRRFNDDGFTSFWL</sequence>
<evidence type="ECO:0000313" key="3">
    <source>
        <dbReference type="Proteomes" id="UP000588111"/>
    </source>
</evidence>
<accession>A0A839TD67</accession>
<dbReference type="EMBL" id="JACHXL010000004">
    <property type="protein sequence ID" value="MBB3107381.1"/>
    <property type="molecule type" value="Genomic_DNA"/>
</dbReference>
<organism evidence="2 3">
    <name type="scientific">Psychrobacter luti</name>
    <dbReference type="NCBI Taxonomy" id="198481"/>
    <lineage>
        <taxon>Bacteria</taxon>
        <taxon>Pseudomonadati</taxon>
        <taxon>Pseudomonadota</taxon>
        <taxon>Gammaproteobacteria</taxon>
        <taxon>Moraxellales</taxon>
        <taxon>Moraxellaceae</taxon>
        <taxon>Psychrobacter</taxon>
    </lineage>
</organism>
<dbReference type="SMART" id="SM00382">
    <property type="entry name" value="AAA"/>
    <property type="match status" value="1"/>
</dbReference>
<reference evidence="2 3" key="1">
    <citation type="submission" date="2020-08" db="EMBL/GenBank/DDBJ databases">
        <title>Genomic Encyclopedia of Type Strains, Phase III (KMG-III): the genomes of soil and plant-associated and newly described type strains.</title>
        <authorList>
            <person name="Whitman W."/>
        </authorList>
    </citation>
    <scope>NUCLEOTIDE SEQUENCE [LARGE SCALE GENOMIC DNA]</scope>
    <source>
        <strain evidence="2 3">CECT 5885</strain>
    </source>
</reference>
<dbReference type="InterPro" id="IPR027417">
    <property type="entry name" value="P-loop_NTPase"/>
</dbReference>
<dbReference type="GO" id="GO:0016887">
    <property type="term" value="F:ATP hydrolysis activity"/>
    <property type="evidence" value="ECO:0007669"/>
    <property type="project" value="InterPro"/>
</dbReference>